<sequence>MEERGLALVDPEAHTETLLPISFQKVIRNPHSKARGAPKAKVPAQDLTKPLPGTKRLNLDVSHSFSRYVSTATEQTRRKLNRIPEDRRRSVP</sequence>
<dbReference type="Proteomes" id="UP000238701">
    <property type="component" value="Unassembled WGS sequence"/>
</dbReference>
<feature type="compositionally biased region" description="Basic and acidic residues" evidence="1">
    <location>
        <begin position="82"/>
        <end position="92"/>
    </location>
</feature>
<gene>
    <name evidence="2" type="ORF">SBA1_950009</name>
</gene>
<dbReference type="EMBL" id="OMOD01000194">
    <property type="protein sequence ID" value="SPF49860.1"/>
    <property type="molecule type" value="Genomic_DNA"/>
</dbReference>
<reference evidence="3" key="1">
    <citation type="submission" date="2018-02" db="EMBL/GenBank/DDBJ databases">
        <authorList>
            <person name="Hausmann B."/>
        </authorList>
    </citation>
    <scope>NUCLEOTIDE SEQUENCE [LARGE SCALE GENOMIC DNA]</scope>
    <source>
        <strain evidence="3">Peat soil MAG SbA1</strain>
    </source>
</reference>
<evidence type="ECO:0000313" key="2">
    <source>
        <dbReference type="EMBL" id="SPF49860.1"/>
    </source>
</evidence>
<feature type="region of interest" description="Disordered" evidence="1">
    <location>
        <begin position="70"/>
        <end position="92"/>
    </location>
</feature>
<accession>A0A2U3LDE6</accession>
<feature type="region of interest" description="Disordered" evidence="1">
    <location>
        <begin position="31"/>
        <end position="55"/>
    </location>
</feature>
<evidence type="ECO:0000313" key="3">
    <source>
        <dbReference type="Proteomes" id="UP000238701"/>
    </source>
</evidence>
<dbReference type="AlphaFoldDB" id="A0A2U3LDE6"/>
<organism evidence="2 3">
    <name type="scientific">Candidatus Sulfotelmatobacter kueseliae</name>
    <dbReference type="NCBI Taxonomy" id="2042962"/>
    <lineage>
        <taxon>Bacteria</taxon>
        <taxon>Pseudomonadati</taxon>
        <taxon>Acidobacteriota</taxon>
        <taxon>Terriglobia</taxon>
        <taxon>Terriglobales</taxon>
        <taxon>Candidatus Korobacteraceae</taxon>
        <taxon>Candidatus Sulfotelmatobacter</taxon>
    </lineage>
</organism>
<proteinExistence type="predicted"/>
<protein>
    <submittedName>
        <fullName evidence="2">Uncharacterized protein</fullName>
    </submittedName>
</protein>
<name>A0A2U3LDE6_9BACT</name>
<evidence type="ECO:0000256" key="1">
    <source>
        <dbReference type="SAM" id="MobiDB-lite"/>
    </source>
</evidence>